<organism evidence="3 4">
    <name type="scientific">Vecturithrix granuli</name>
    <dbReference type="NCBI Taxonomy" id="1499967"/>
    <lineage>
        <taxon>Bacteria</taxon>
        <taxon>Candidatus Moduliflexota</taxon>
        <taxon>Candidatus Vecturitrichia</taxon>
        <taxon>Candidatus Vecturitrichales</taxon>
        <taxon>Candidatus Vecturitrichaceae</taxon>
        <taxon>Candidatus Vecturithrix</taxon>
    </lineage>
</organism>
<name>A0A081CB08_VECG1</name>
<dbReference type="InterPro" id="IPR000330">
    <property type="entry name" value="SNF2_N"/>
</dbReference>
<dbReference type="SMART" id="SM00487">
    <property type="entry name" value="DEXDc"/>
    <property type="match status" value="1"/>
</dbReference>
<dbReference type="GO" id="GO:0004386">
    <property type="term" value="F:helicase activity"/>
    <property type="evidence" value="ECO:0007669"/>
    <property type="project" value="UniProtKB-KW"/>
</dbReference>
<evidence type="ECO:0000313" key="3">
    <source>
        <dbReference type="EMBL" id="GAK61763.1"/>
    </source>
</evidence>
<protein>
    <submittedName>
        <fullName evidence="3">Putative helicase</fullName>
    </submittedName>
</protein>
<accession>A0A081CB08</accession>
<dbReference type="Pfam" id="PF00271">
    <property type="entry name" value="Helicase_C"/>
    <property type="match status" value="1"/>
</dbReference>
<dbReference type="AlphaFoldDB" id="A0A081CB08"/>
<keyword evidence="3" id="KW-0067">ATP-binding</keyword>
<dbReference type="Gene3D" id="3.40.50.300">
    <property type="entry name" value="P-loop containing nucleotide triphosphate hydrolases"/>
    <property type="match status" value="1"/>
</dbReference>
<dbReference type="Proteomes" id="UP000030661">
    <property type="component" value="Unassembled WGS sequence"/>
</dbReference>
<sequence length="488" mass="56389">MAFKELYEYQQEDVQKALKVKAFLNGSDMGTGKTHTAIATAIEWREQVRKETGLLLPILVVAPINTFESWAQKLSEQAPQLKYTVIDRLHRKWFMTDLYNLKYDVYIMHWAAVRLVIDEIIHDDIMFSVVIGDEIHNIANRNSGVSTAFKRLRCFRKYAASGTASGSVPWNLWSVLNWLYPTQFSDYWKFCGKYAVSEQEQHYSGSYRKFVGVKNVAVLHHIMEDYYSKHLKKRQCCEHHPEGVMPYLPDKTYEKLYVDLNKEQKRIYDEMFEKMVAWVGEHQDQPLVAKIAASKLSRLMQITTATPIINVEYVTKIDKETDERYDEPKEVVNLALPSSKMDAAYEVIQDLDEPVIVFTSFKKAAYLFHKYLNDRGVDSRVLSGDTPKVEREHLQRQFRDRQFRVFIAVIAAAAEGMDGLQDVCSTAIFLNRSLSAYKNMQAEDRLHRGGQHSNVTIVDIIARDTIDGERLEKLDGSWASIKKILGIE</sequence>
<dbReference type="SMART" id="SM00490">
    <property type="entry name" value="HELICc"/>
    <property type="match status" value="1"/>
</dbReference>
<dbReference type="HOGENOM" id="CLU_000315_17_8_0"/>
<proteinExistence type="predicted"/>
<keyword evidence="4" id="KW-1185">Reference proteome</keyword>
<gene>
    <name evidence="3" type="ORF">U27_02592</name>
</gene>
<keyword evidence="3" id="KW-0347">Helicase</keyword>
<dbReference type="PANTHER" id="PTHR10799">
    <property type="entry name" value="SNF2/RAD54 HELICASE FAMILY"/>
    <property type="match status" value="1"/>
</dbReference>
<reference evidence="3 4" key="1">
    <citation type="journal article" date="2015" name="PeerJ">
        <title>First genomic representation of candidate bacterial phylum KSB3 points to enhanced environmental sensing as a trigger of wastewater bulking.</title>
        <authorList>
            <person name="Sekiguchi Y."/>
            <person name="Ohashi A."/>
            <person name="Parks D.H."/>
            <person name="Yamauchi T."/>
            <person name="Tyson G.W."/>
            <person name="Hugenholtz P."/>
        </authorList>
    </citation>
    <scope>NUCLEOTIDE SEQUENCE [LARGE SCALE GENOMIC DNA]</scope>
</reference>
<feature type="domain" description="Helicase ATP-binding" evidence="1">
    <location>
        <begin position="14"/>
        <end position="182"/>
    </location>
</feature>
<dbReference type="STRING" id="1499967.U27_02592"/>
<dbReference type="Pfam" id="PF00176">
    <property type="entry name" value="SNF2-rel_dom"/>
    <property type="match status" value="1"/>
</dbReference>
<dbReference type="GO" id="GO:0005524">
    <property type="term" value="F:ATP binding"/>
    <property type="evidence" value="ECO:0007669"/>
    <property type="project" value="InterPro"/>
</dbReference>
<dbReference type="InterPro" id="IPR027417">
    <property type="entry name" value="P-loop_NTPase"/>
</dbReference>
<keyword evidence="3" id="KW-0547">Nucleotide-binding</keyword>
<dbReference type="InterPro" id="IPR001650">
    <property type="entry name" value="Helicase_C-like"/>
</dbReference>
<dbReference type="SUPFAM" id="SSF52540">
    <property type="entry name" value="P-loop containing nucleoside triphosphate hydrolases"/>
    <property type="match status" value="2"/>
</dbReference>
<dbReference type="InterPro" id="IPR014001">
    <property type="entry name" value="Helicase_ATP-bd"/>
</dbReference>
<dbReference type="EMBL" id="DF820483">
    <property type="protein sequence ID" value="GAK61763.1"/>
    <property type="molecule type" value="Genomic_DNA"/>
</dbReference>
<evidence type="ECO:0000313" key="4">
    <source>
        <dbReference type="Proteomes" id="UP000030661"/>
    </source>
</evidence>
<evidence type="ECO:0000259" key="1">
    <source>
        <dbReference type="PROSITE" id="PS51192"/>
    </source>
</evidence>
<dbReference type="Gene3D" id="3.40.50.10810">
    <property type="entry name" value="Tandem AAA-ATPase domain"/>
    <property type="match status" value="1"/>
</dbReference>
<evidence type="ECO:0000259" key="2">
    <source>
        <dbReference type="PROSITE" id="PS51194"/>
    </source>
</evidence>
<dbReference type="PROSITE" id="PS51194">
    <property type="entry name" value="HELICASE_CTER"/>
    <property type="match status" value="1"/>
</dbReference>
<dbReference type="PROSITE" id="PS51192">
    <property type="entry name" value="HELICASE_ATP_BIND_1"/>
    <property type="match status" value="1"/>
</dbReference>
<dbReference type="eggNOG" id="COG0553">
    <property type="taxonomic scope" value="Bacteria"/>
</dbReference>
<keyword evidence="3" id="KW-0378">Hydrolase</keyword>
<feature type="domain" description="Helicase C-terminal" evidence="2">
    <location>
        <begin position="340"/>
        <end position="488"/>
    </location>
</feature>
<dbReference type="InterPro" id="IPR038718">
    <property type="entry name" value="SNF2-like_sf"/>
</dbReference>